<dbReference type="EMBL" id="BMZA01000002">
    <property type="protein sequence ID" value="GGY95197.1"/>
    <property type="molecule type" value="Genomic_DNA"/>
</dbReference>
<proteinExistence type="predicted"/>
<reference evidence="2" key="2">
    <citation type="submission" date="2020-09" db="EMBL/GenBank/DDBJ databases">
        <authorList>
            <person name="Sun Q."/>
            <person name="Kim S."/>
        </authorList>
    </citation>
    <scope>NUCLEOTIDE SEQUENCE</scope>
    <source>
        <strain evidence="2">KCTC 32255</strain>
    </source>
</reference>
<organism evidence="2 3">
    <name type="scientific">Novosphingobium colocasiae</name>
    <dbReference type="NCBI Taxonomy" id="1256513"/>
    <lineage>
        <taxon>Bacteria</taxon>
        <taxon>Pseudomonadati</taxon>
        <taxon>Pseudomonadota</taxon>
        <taxon>Alphaproteobacteria</taxon>
        <taxon>Sphingomonadales</taxon>
        <taxon>Sphingomonadaceae</taxon>
        <taxon>Novosphingobium</taxon>
    </lineage>
</organism>
<evidence type="ECO:0000313" key="3">
    <source>
        <dbReference type="Proteomes" id="UP000648075"/>
    </source>
</evidence>
<accession>A0A918UD80</accession>
<evidence type="ECO:0000313" key="2">
    <source>
        <dbReference type="EMBL" id="GGY95197.1"/>
    </source>
</evidence>
<dbReference type="AlphaFoldDB" id="A0A918UD80"/>
<protein>
    <recommendedName>
        <fullName evidence="1">Type ISP restriction-modification enzyme LLaBIII C-terminal specificity domain-containing protein</fullName>
    </recommendedName>
</protein>
<dbReference type="InterPro" id="IPR041635">
    <property type="entry name" value="Type_ISP_LLaBIII_C"/>
</dbReference>
<comment type="caution">
    <text evidence="2">The sequence shown here is derived from an EMBL/GenBank/DDBJ whole genome shotgun (WGS) entry which is preliminary data.</text>
</comment>
<keyword evidence="3" id="KW-1185">Reference proteome</keyword>
<dbReference type="Pfam" id="PF18135">
    <property type="entry name" value="Type_ISP_C"/>
    <property type="match status" value="1"/>
</dbReference>
<sequence>MTARDELTIDMDRGALWLRVQDFTKLAAEALRDKYKLGEDARDWTVEGAKADVTVNFGQNYLMPIAYRPFDTRWTYYTGNSRGFLCYPREEVMRHLADHENISMMLPKQTKDGLGALVCAHIAGHKAFSGFDITSNLPLYLYPHPNYPRYTDTGHLDESIHVNFDLELYAQIRKAAGLTSPLTKPDGTDTFRKATGNARPDEVKVFDYIYGVLHSPAYRARYAEFLKIGFPRIPFPASPESFRAISEKGEALRRLHLMEDAAIGATPYPFHGDGDSVLDKPRHENGQVWINADQYFDGVPAIAWDFHIGGYQPAQKWLKDRKGRALTYDDIRHYQRIIKILAETDRIMRTIEVPLD</sequence>
<feature type="domain" description="Type ISP restriction-modification enzyme LLaBIII C-terminal specificity" evidence="1">
    <location>
        <begin position="2"/>
        <end position="349"/>
    </location>
</feature>
<dbReference type="Proteomes" id="UP000648075">
    <property type="component" value="Unassembled WGS sequence"/>
</dbReference>
<gene>
    <name evidence="2" type="ORF">GCM10011614_07370</name>
</gene>
<evidence type="ECO:0000259" key="1">
    <source>
        <dbReference type="Pfam" id="PF18135"/>
    </source>
</evidence>
<reference evidence="2" key="1">
    <citation type="journal article" date="2014" name="Int. J. Syst. Evol. Microbiol.">
        <title>Complete genome sequence of Corynebacterium casei LMG S-19264T (=DSM 44701T), isolated from a smear-ripened cheese.</title>
        <authorList>
            <consortium name="US DOE Joint Genome Institute (JGI-PGF)"/>
            <person name="Walter F."/>
            <person name="Albersmeier A."/>
            <person name="Kalinowski J."/>
            <person name="Ruckert C."/>
        </authorList>
    </citation>
    <scope>NUCLEOTIDE SEQUENCE</scope>
    <source>
        <strain evidence="2">KCTC 32255</strain>
    </source>
</reference>
<name>A0A918UD80_9SPHN</name>